<dbReference type="OrthoDB" id="4067115at2759"/>
<evidence type="ECO:0000256" key="1">
    <source>
        <dbReference type="SAM" id="Phobius"/>
    </source>
</evidence>
<dbReference type="AlphaFoldDB" id="A0A109UYL3"/>
<sequence length="126" mass="14755">MLPERLDPALIREHMYEEANNFQLALKSSSAPRTSAFNPIIDSGLARFNCVVGNCKNIDQITTKEIIRTHLYDHFNLYFAIWLIMLFLWVTYLTKSSYRGYPFPWQGKRVNKNDDDLDAVYHHVTV</sequence>
<protein>
    <submittedName>
        <fullName evidence="2">HCL614Wp</fullName>
    </submittedName>
</protein>
<dbReference type="GeneID" id="28722740"/>
<dbReference type="RefSeq" id="XP_017986533.1">
    <property type="nucleotide sequence ID" value="XM_018131579.1"/>
</dbReference>
<dbReference type="Proteomes" id="UP000243052">
    <property type="component" value="Chromosome iii"/>
</dbReference>
<feature type="transmembrane region" description="Helical" evidence="1">
    <location>
        <begin position="75"/>
        <end position="93"/>
    </location>
</feature>
<name>A0A109UYL3_9SACH</name>
<accession>A0A109UYL3</accession>
<keyword evidence="1" id="KW-0812">Transmembrane</keyword>
<organism evidence="2 3">
    <name type="scientific">Eremothecium sinecaudum</name>
    <dbReference type="NCBI Taxonomy" id="45286"/>
    <lineage>
        <taxon>Eukaryota</taxon>
        <taxon>Fungi</taxon>
        <taxon>Dikarya</taxon>
        <taxon>Ascomycota</taxon>
        <taxon>Saccharomycotina</taxon>
        <taxon>Saccharomycetes</taxon>
        <taxon>Saccharomycetales</taxon>
        <taxon>Saccharomycetaceae</taxon>
        <taxon>Eremothecium</taxon>
    </lineage>
</organism>
<dbReference type="EMBL" id="CP014243">
    <property type="protein sequence ID" value="AMD19537.1"/>
    <property type="molecule type" value="Genomic_DNA"/>
</dbReference>
<keyword evidence="1" id="KW-0472">Membrane</keyword>
<evidence type="ECO:0000313" key="2">
    <source>
        <dbReference type="EMBL" id="AMD19537.1"/>
    </source>
</evidence>
<keyword evidence="3" id="KW-1185">Reference proteome</keyword>
<evidence type="ECO:0000313" key="3">
    <source>
        <dbReference type="Proteomes" id="UP000243052"/>
    </source>
</evidence>
<reference evidence="2 3" key="1">
    <citation type="submission" date="2016-01" db="EMBL/GenBank/DDBJ databases">
        <title>Genome sequence of the yeast Holleya sinecauda.</title>
        <authorList>
            <person name="Dietrich F.S."/>
        </authorList>
    </citation>
    <scope>NUCLEOTIDE SEQUENCE [LARGE SCALE GENOMIC DNA]</scope>
    <source>
        <strain evidence="2 3">ATCC 58844</strain>
    </source>
</reference>
<proteinExistence type="predicted"/>
<keyword evidence="1" id="KW-1133">Transmembrane helix</keyword>
<gene>
    <name evidence="2" type="ORF">AW171_hschr31375</name>
</gene>